<accession>A0ABR3LRD3</accession>
<reference evidence="2 3" key="1">
    <citation type="submission" date="2023-09" db="EMBL/GenBank/DDBJ databases">
        <authorList>
            <person name="Wang M."/>
        </authorList>
    </citation>
    <scope>NUCLEOTIDE SEQUENCE [LARGE SCALE GENOMIC DNA]</scope>
    <source>
        <strain evidence="2">GT-2023</strain>
        <tissue evidence="2">Liver</tissue>
    </source>
</reference>
<feature type="compositionally biased region" description="Basic and acidic residues" evidence="1">
    <location>
        <begin position="1"/>
        <end position="28"/>
    </location>
</feature>
<organism evidence="2 3">
    <name type="scientific">Cirrhinus molitorella</name>
    <name type="common">mud carp</name>
    <dbReference type="NCBI Taxonomy" id="172907"/>
    <lineage>
        <taxon>Eukaryota</taxon>
        <taxon>Metazoa</taxon>
        <taxon>Chordata</taxon>
        <taxon>Craniata</taxon>
        <taxon>Vertebrata</taxon>
        <taxon>Euteleostomi</taxon>
        <taxon>Actinopterygii</taxon>
        <taxon>Neopterygii</taxon>
        <taxon>Teleostei</taxon>
        <taxon>Ostariophysi</taxon>
        <taxon>Cypriniformes</taxon>
        <taxon>Cyprinidae</taxon>
        <taxon>Labeoninae</taxon>
        <taxon>Labeonini</taxon>
        <taxon>Cirrhinus</taxon>
    </lineage>
</organism>
<evidence type="ECO:0000256" key="1">
    <source>
        <dbReference type="SAM" id="MobiDB-lite"/>
    </source>
</evidence>
<keyword evidence="3" id="KW-1185">Reference proteome</keyword>
<feature type="region of interest" description="Disordered" evidence="1">
    <location>
        <begin position="1"/>
        <end position="95"/>
    </location>
</feature>
<feature type="compositionally biased region" description="Basic and acidic residues" evidence="1">
    <location>
        <begin position="50"/>
        <end position="68"/>
    </location>
</feature>
<feature type="compositionally biased region" description="Acidic residues" evidence="1">
    <location>
        <begin position="69"/>
        <end position="78"/>
    </location>
</feature>
<evidence type="ECO:0000313" key="2">
    <source>
        <dbReference type="EMBL" id="KAL1254319.1"/>
    </source>
</evidence>
<evidence type="ECO:0000313" key="3">
    <source>
        <dbReference type="Proteomes" id="UP001558613"/>
    </source>
</evidence>
<dbReference type="Proteomes" id="UP001558613">
    <property type="component" value="Unassembled WGS sequence"/>
</dbReference>
<name>A0ABR3LRD3_9TELE</name>
<dbReference type="EMBL" id="JAYMGO010000020">
    <property type="protein sequence ID" value="KAL1254319.1"/>
    <property type="molecule type" value="Genomic_DNA"/>
</dbReference>
<proteinExistence type="predicted"/>
<sequence>MQHTETNRKEGGKEKEEKAKERLRDFHKSGTAGYARLMSMMSESAQSADCVKKKDGHWANGGTEKHDEDGSDSMEEDGEQKGEGVKGERPQDKGS</sequence>
<protein>
    <submittedName>
        <fullName evidence="2">Uncharacterized protein</fullName>
    </submittedName>
</protein>
<comment type="caution">
    <text evidence="2">The sequence shown here is derived from an EMBL/GenBank/DDBJ whole genome shotgun (WGS) entry which is preliminary data.</text>
</comment>
<gene>
    <name evidence="2" type="ORF">QQF64_016548</name>
</gene>
<feature type="compositionally biased region" description="Basic and acidic residues" evidence="1">
    <location>
        <begin position="79"/>
        <end position="95"/>
    </location>
</feature>